<sequence length="270" mass="30157">MELADHTRDPDRGWDERQALAHWAGICGPTAMDQYLHEFIKREVALRPDSEYRDWQRTLCRLIESAANYGMPMERLGLNSFAEMLRQSRNAEEGLLALHMACGSLTKAVIEIQWRSSTTFGAWFKRLQGQRAGPENTLAHSCLEYLNLAGCVLDFMDLFAARLNGADLRGASLEGAILWNAQCHETNLLGANLVGANLRDADLSKADLSKADLREANFSGADFLYANLADADLARAHGLEQAKNLDKTRNLDPEVLDEVKKAMVPRPKRD</sequence>
<proteinExistence type="predicted"/>
<dbReference type="SUPFAM" id="SSF141571">
    <property type="entry name" value="Pentapeptide repeat-like"/>
    <property type="match status" value="1"/>
</dbReference>
<dbReference type="AlphaFoldDB" id="A0A450ZKF3"/>
<evidence type="ECO:0000313" key="2">
    <source>
        <dbReference type="EMBL" id="VFK56313.1"/>
    </source>
</evidence>
<dbReference type="EMBL" id="CAADFV010000040">
    <property type="protein sequence ID" value="VFK56313.1"/>
    <property type="molecule type" value="Genomic_DNA"/>
</dbReference>
<organism evidence="1">
    <name type="scientific">Candidatus Kentrum sp. TUN</name>
    <dbReference type="NCBI Taxonomy" id="2126343"/>
    <lineage>
        <taxon>Bacteria</taxon>
        <taxon>Pseudomonadati</taxon>
        <taxon>Pseudomonadota</taxon>
        <taxon>Gammaproteobacteria</taxon>
        <taxon>Candidatus Kentrum</taxon>
    </lineage>
</organism>
<gene>
    <name evidence="2" type="ORF">BECKTUN1418E_GA0071001_10401</name>
    <name evidence="1" type="ORF">BECKTUN1418F_GA0071002_10391</name>
</gene>
<name>A0A450ZKF3_9GAMM</name>
<accession>A0A450ZKF3</accession>
<dbReference type="Gene3D" id="2.160.20.80">
    <property type="entry name" value="E3 ubiquitin-protein ligase SopA"/>
    <property type="match status" value="1"/>
</dbReference>
<dbReference type="PANTHER" id="PTHR14136:SF17">
    <property type="entry name" value="BTB_POZ DOMAIN-CONTAINING PROTEIN KCTD9"/>
    <property type="match status" value="1"/>
</dbReference>
<dbReference type="EMBL" id="CAADFY010000039">
    <property type="protein sequence ID" value="VFK54208.1"/>
    <property type="molecule type" value="Genomic_DNA"/>
</dbReference>
<dbReference type="InterPro" id="IPR001646">
    <property type="entry name" value="5peptide_repeat"/>
</dbReference>
<protein>
    <submittedName>
        <fullName evidence="1">Pentapeptide repeat-containing protein</fullName>
    </submittedName>
</protein>
<reference evidence="1" key="1">
    <citation type="submission" date="2019-02" db="EMBL/GenBank/DDBJ databases">
        <authorList>
            <person name="Gruber-Vodicka R. H."/>
            <person name="Seah K. B. B."/>
        </authorList>
    </citation>
    <scope>NUCLEOTIDE SEQUENCE</scope>
    <source>
        <strain evidence="2">BECK_BY2</strain>
        <strain evidence="1">BECK_BY3</strain>
    </source>
</reference>
<evidence type="ECO:0000313" key="1">
    <source>
        <dbReference type="EMBL" id="VFK54208.1"/>
    </source>
</evidence>
<dbReference type="Pfam" id="PF00805">
    <property type="entry name" value="Pentapeptide"/>
    <property type="match status" value="1"/>
</dbReference>
<dbReference type="InterPro" id="IPR051082">
    <property type="entry name" value="Pentapeptide-BTB/POZ_domain"/>
</dbReference>
<dbReference type="PANTHER" id="PTHR14136">
    <property type="entry name" value="BTB_POZ DOMAIN-CONTAINING PROTEIN KCTD9"/>
    <property type="match status" value="1"/>
</dbReference>